<dbReference type="InterPro" id="IPR040707">
    <property type="entry name" value="FGAR-AT_N"/>
</dbReference>
<dbReference type="SUPFAM" id="SSF52317">
    <property type="entry name" value="Class I glutamine amidotransferase-like"/>
    <property type="match status" value="1"/>
</dbReference>
<evidence type="ECO:0000256" key="10">
    <source>
        <dbReference type="ARBA" id="ARBA00022842"/>
    </source>
</evidence>
<feature type="binding site" evidence="14">
    <location>
        <position position="696"/>
    </location>
    <ligand>
        <name>Mg(2+)</name>
        <dbReference type="ChEBI" id="CHEBI:18420"/>
    </ligand>
</feature>
<evidence type="ECO:0000256" key="3">
    <source>
        <dbReference type="ARBA" id="ARBA00008608"/>
    </source>
</evidence>
<feature type="domain" description="Phosphoribosylformylglycinamidine synthase N-terminal" evidence="18">
    <location>
        <begin position="54"/>
        <end position="167"/>
    </location>
</feature>
<dbReference type="Gene3D" id="3.90.650.10">
    <property type="entry name" value="PurM-like C-terminal domain"/>
    <property type="match status" value="2"/>
</dbReference>
<dbReference type="GO" id="GO:0005524">
    <property type="term" value="F:ATP binding"/>
    <property type="evidence" value="ECO:0007669"/>
    <property type="project" value="UniProtKB-UniRule"/>
</dbReference>
<evidence type="ECO:0000256" key="4">
    <source>
        <dbReference type="ARBA" id="ARBA00022490"/>
    </source>
</evidence>
<reference evidence="20 21" key="1">
    <citation type="submission" date="2018-08" db="EMBL/GenBank/DDBJ databases">
        <title>Recombination of ecologically and evolutionarily significant loci maintains genetic cohesion in the Pseudomonas syringae species complex.</title>
        <authorList>
            <person name="Dillon M."/>
            <person name="Thakur S."/>
            <person name="Almeida R.N.D."/>
            <person name="Weir B.S."/>
            <person name="Guttman D.S."/>
        </authorList>
    </citation>
    <scope>NUCLEOTIDE SEQUENCE [LARGE SCALE GENOMIC DNA]</scope>
    <source>
        <strain evidence="20 21">ICMP 7846</strain>
    </source>
</reference>
<keyword evidence="11 14" id="KW-0315">Glutamine amidotransferase</keyword>
<dbReference type="FunFam" id="3.30.1330.10:FF:000002">
    <property type="entry name" value="Phosphoribosylformylglycinamidine synthase"/>
    <property type="match status" value="1"/>
</dbReference>
<dbReference type="EMBL" id="RBSQ01000582">
    <property type="protein sequence ID" value="RMS55387.1"/>
    <property type="molecule type" value="Genomic_DNA"/>
</dbReference>
<dbReference type="EC" id="6.3.5.3" evidence="14"/>
<evidence type="ECO:0000256" key="9">
    <source>
        <dbReference type="ARBA" id="ARBA00022840"/>
    </source>
</evidence>
<dbReference type="UniPathway" id="UPA00074">
    <property type="reaction ID" value="UER00128"/>
</dbReference>
<protein>
    <recommendedName>
        <fullName evidence="14">Phosphoribosylformylglycinamidine synthase</fullName>
        <shortName evidence="14">FGAM synthase</shortName>
        <shortName evidence="14">FGAMS</shortName>
        <ecNumber evidence="14">6.3.5.3</ecNumber>
    </recommendedName>
    <alternativeName>
        <fullName evidence="14">Formylglycinamide ribonucleotide amidotransferase</fullName>
        <shortName evidence="14">FGAR amidotransferase</shortName>
        <shortName evidence="14">FGAR-AT</shortName>
    </alternativeName>
</protein>
<evidence type="ECO:0000256" key="5">
    <source>
        <dbReference type="ARBA" id="ARBA00022598"/>
    </source>
</evidence>
<dbReference type="NCBIfam" id="TIGR01735">
    <property type="entry name" value="FGAM_synt"/>
    <property type="match status" value="1"/>
</dbReference>
<feature type="binding site" evidence="14">
    <location>
        <begin position="403"/>
        <end position="405"/>
    </location>
    <ligand>
        <name>ATP</name>
        <dbReference type="ChEBI" id="CHEBI:30616"/>
    </ligand>
</feature>
<evidence type="ECO:0000259" key="18">
    <source>
        <dbReference type="Pfam" id="PF18076"/>
    </source>
</evidence>
<dbReference type="FunFam" id="3.40.50.880:FF:000008">
    <property type="entry name" value="Phosphoribosylformylglycinamidine synthase"/>
    <property type="match status" value="1"/>
</dbReference>
<keyword evidence="7 14" id="KW-0547">Nucleotide-binding</keyword>
<proteinExistence type="inferred from homology"/>
<dbReference type="FunFam" id="3.90.650.10:FF:000002">
    <property type="entry name" value="Phosphoribosylformylglycinamidine synthase"/>
    <property type="match status" value="1"/>
</dbReference>
<feature type="domain" description="Phosphoribosylformylglycinamidine synthase linker" evidence="17">
    <location>
        <begin position="188"/>
        <end position="237"/>
    </location>
</feature>
<evidence type="ECO:0000259" key="19">
    <source>
        <dbReference type="Pfam" id="PF22689"/>
    </source>
</evidence>
<feature type="binding site" evidence="14">
    <location>
        <position position="735"/>
    </location>
    <ligand>
        <name>Mg(2+)</name>
        <dbReference type="ChEBI" id="CHEBI:18420"/>
    </ligand>
</feature>
<evidence type="ECO:0000256" key="13">
    <source>
        <dbReference type="ARBA" id="ARBA00057317"/>
    </source>
</evidence>
<dbReference type="Pfam" id="PF18072">
    <property type="entry name" value="FGAR-AT_linker"/>
    <property type="match status" value="1"/>
</dbReference>
<evidence type="ECO:0000256" key="8">
    <source>
        <dbReference type="ARBA" id="ARBA00022755"/>
    </source>
</evidence>
<sequence length="1317" mass="142577">MRAGPAGPHTFPSPEAVPTMLILRGAPALSAFRHGKLLEQLTQHVPAVTGLYAEFAHFADVTGALTADEEQVLARLLKYGPSVPVQEPSGRLFLVVPRFGTISPWSSKASDIARNCGLAKIDRLERGIAYYVQGELSESDAQQVAARLHDRMTQLVLDRLEGAAELFSHAQPRPLTAVDVLGGGRAALEKANVELGLALAEDEIDYLLKSFGELGRNPHDVELMMFAQANSEHCRHKIFNASWDIDGQAQDKSLFGMIKNTYEMNREGVLSAYKDNAAVIVGHVAGRFFPDPQTREYAASREPVQILMKVETHNHPTAIAPFPGASTGSGGEIRDEGATGRGAKPKAGLTGFTVSNLQIPGFEQPWEVPYGKPERIVTALDIMIEGPLGGAAFNNEFGRPALTGYFRTFEQKIATPHGEEVRGYHKPIMLAGGMGNIRDEHVQKGEISVGAKLIVLGGPAMLIGLGGGAASSMATGASSADLDFASVQRDNPEMERRCQEVIDRCWQLGERNPISFIHDVGAGGLSNALPELINDGGRGGRFELRAVPNDEPGMSPLEIWCNESQERYVLSVDAADFETFKAICERERCPFAVVGEAIEQRQLTVADSHFDNKPVDMPLEVLLGKAPRMHRAVTREAELGDDFDAAGLELQESVERVLRHPAVASKSFLITIGDRTITGLVARDQMVGPWQVPVADCAVTATSFDVYTGEAMAMGERTPLALLDAPASGRMAIGETVTNLAAARIGKLSDIKLSANWMAAAGHPGEDARLYDTVKAVGMELCPELGITIPVGKDSMSMKTRWQDNGEDKSVTSPVSLIVTGFAPVADVRQSLTPQLRLDKGETDLILIDLGRGKNRLGGSILAQVHGKLGRAVPDVDDAEDLKAFFAVIQGLNADGHILAYHDRSDGGLITSVLEMAFAGHCGVELNLDALADSREELAAVLFSEELGAVIQVREGATPEVLAQFSAAGLDDCVAVIGQPVNGYEINLNYNGETVYSAQRRILQRIWSETSYQIQRLRDNADCAEQEFDALLDEDNPGLSIKLSYDVNDDIAAPYIKKGVRPKVAILREQGVNGQVEMAAAFDRAGFAAIDVHMSDILAGRVDLDAFKGLVACGGFSYGDVLGAGEGWAKSILFNARARDGFQAFFARKDSFALGVCNGCQMMSNLHELIPGTEFWPHFVRNRSEQFEARVAMVQVQESSSIFLQGMAGSRLPIAIAHGEGHAEFESEEALLEADLSGCVSLRFVDNHGKVTEAYPANPNGSPRGITGLSSRDGRVTIMMPHPERVFRAVQNSWRPDDWQEDGGWLRMFRNARVWVD</sequence>
<feature type="domain" description="PurM-like C-terminal" evidence="16">
    <location>
        <begin position="449"/>
        <end position="605"/>
    </location>
</feature>
<comment type="function">
    <text evidence="13 14">Phosphoribosylformylglycinamidine synthase involved in the purines biosynthetic pathway. Catalyzes the ATP-dependent conversion of formylglycinamide ribonucleotide (FGAR) and glutamine to yield formylglycinamidine ribonucleotide (FGAM) and glutamate.</text>
</comment>
<feature type="binding site" evidence="14">
    <location>
        <position position="739"/>
    </location>
    <ligand>
        <name>Mg(2+)</name>
        <dbReference type="ChEBI" id="CHEBI:18420"/>
    </ligand>
</feature>
<evidence type="ECO:0000313" key="20">
    <source>
        <dbReference type="EMBL" id="RMS55387.1"/>
    </source>
</evidence>
<keyword evidence="6 14" id="KW-0479">Metal-binding</keyword>
<evidence type="ECO:0000313" key="21">
    <source>
        <dbReference type="Proteomes" id="UP000270834"/>
    </source>
</evidence>
<evidence type="ECO:0000256" key="1">
    <source>
        <dbReference type="ARBA" id="ARBA00004496"/>
    </source>
</evidence>
<evidence type="ECO:0000259" key="17">
    <source>
        <dbReference type="Pfam" id="PF18072"/>
    </source>
</evidence>
<dbReference type="InterPro" id="IPR036676">
    <property type="entry name" value="PurM-like_C_sf"/>
</dbReference>
<feature type="binding site" evidence="14">
    <location>
        <position position="695"/>
    </location>
    <ligand>
        <name>ATP</name>
        <dbReference type="ChEBI" id="CHEBI:30616"/>
    </ligand>
</feature>
<comment type="caution">
    <text evidence="20">The sequence shown here is derived from an EMBL/GenBank/DDBJ whole genome shotgun (WGS) entry which is preliminary data.</text>
</comment>
<keyword evidence="8 14" id="KW-0658">Purine biosynthesis</keyword>
<dbReference type="NCBIfam" id="NF003672">
    <property type="entry name" value="PRK05297.1"/>
    <property type="match status" value="1"/>
</dbReference>
<keyword evidence="4 14" id="KW-0963">Cytoplasm</keyword>
<dbReference type="InterPro" id="IPR055181">
    <property type="entry name" value="FGAR-AT_PurM_N-like"/>
</dbReference>
<evidence type="ECO:0000256" key="11">
    <source>
        <dbReference type="ARBA" id="ARBA00022962"/>
    </source>
</evidence>
<gene>
    <name evidence="14" type="primary">purL</name>
    <name evidence="20" type="ORF">ALP65_04457</name>
</gene>
<dbReference type="InterPro" id="IPR041609">
    <property type="entry name" value="PurL_linker"/>
</dbReference>
<dbReference type="HAMAP" id="MF_00419">
    <property type="entry name" value="PurL_1"/>
    <property type="match status" value="1"/>
</dbReference>
<dbReference type="SUPFAM" id="SSF109736">
    <property type="entry name" value="FGAM synthase PurL, linker domain"/>
    <property type="match status" value="1"/>
</dbReference>
<dbReference type="SUPFAM" id="SSF55326">
    <property type="entry name" value="PurM N-terminal domain-like"/>
    <property type="match status" value="2"/>
</dbReference>
<feature type="binding site" evidence="14">
    <location>
        <position position="905"/>
    </location>
    <ligand>
        <name>ATP</name>
        <dbReference type="ChEBI" id="CHEBI:30616"/>
    </ligand>
</feature>
<feature type="domain" description="PurM-like C-terminal" evidence="16">
    <location>
        <begin position="855"/>
        <end position="986"/>
    </location>
</feature>
<dbReference type="Gene3D" id="3.40.50.880">
    <property type="match status" value="1"/>
</dbReference>
<dbReference type="GO" id="GO:0004642">
    <property type="term" value="F:phosphoribosylformylglycinamidine synthase activity"/>
    <property type="evidence" value="ECO:0007669"/>
    <property type="project" value="UniProtKB-UniRule"/>
</dbReference>
<comment type="similarity">
    <text evidence="3 14">In the N-terminal section; belongs to the FGAMS family.</text>
</comment>
<feature type="domain" description="FGAR-AT PurM N-terminal-like" evidence="19">
    <location>
        <begin position="665"/>
        <end position="824"/>
    </location>
</feature>
<dbReference type="PANTHER" id="PTHR10099:SF1">
    <property type="entry name" value="PHOSPHORIBOSYLFORMYLGLYCINAMIDINE SYNTHASE"/>
    <property type="match status" value="1"/>
</dbReference>
<dbReference type="Pfam" id="PF22689">
    <property type="entry name" value="FGAR-AT_PurM_N-like"/>
    <property type="match status" value="1"/>
</dbReference>
<accession>A0A3M5E1J6</accession>
<dbReference type="GO" id="GO:0006189">
    <property type="term" value="P:'de novo' IMP biosynthetic process"/>
    <property type="evidence" value="ECO:0007669"/>
    <property type="project" value="UniProtKB-UniRule"/>
</dbReference>
<dbReference type="CDD" id="cd02204">
    <property type="entry name" value="PurL_repeat2"/>
    <property type="match status" value="1"/>
</dbReference>
<comment type="subcellular location">
    <subcellularLocation>
        <location evidence="1 14">Cytoplasm</location>
    </subcellularLocation>
</comment>
<feature type="active site" evidence="14">
    <location>
        <position position="1282"/>
    </location>
</feature>
<evidence type="ECO:0000256" key="12">
    <source>
        <dbReference type="ARBA" id="ARBA00052585"/>
    </source>
</evidence>
<dbReference type="SUPFAM" id="SSF82697">
    <property type="entry name" value="PurS-like"/>
    <property type="match status" value="1"/>
</dbReference>
<evidence type="ECO:0000256" key="6">
    <source>
        <dbReference type="ARBA" id="ARBA00022723"/>
    </source>
</evidence>
<evidence type="ECO:0000256" key="7">
    <source>
        <dbReference type="ARBA" id="ARBA00022741"/>
    </source>
</evidence>
<dbReference type="SMART" id="SM01211">
    <property type="entry name" value="GATase_5"/>
    <property type="match status" value="1"/>
</dbReference>
<dbReference type="CDD" id="cd01740">
    <property type="entry name" value="GATase1_FGAR_AT"/>
    <property type="match status" value="1"/>
</dbReference>
<dbReference type="PANTHER" id="PTHR10099">
    <property type="entry name" value="PHOSPHORIBOSYLFORMYLGLYCINAMIDINE SYNTHASE"/>
    <property type="match status" value="1"/>
</dbReference>
<dbReference type="FunFam" id="3.90.650.10:FF:000005">
    <property type="entry name" value="Phosphoribosylformylglycinamidine synthase"/>
    <property type="match status" value="1"/>
</dbReference>
<dbReference type="FunFam" id="3.30.1330.10:FF:000005">
    <property type="entry name" value="Phosphoribosylformylglycinamidine synthase"/>
    <property type="match status" value="1"/>
</dbReference>
<evidence type="ECO:0000256" key="14">
    <source>
        <dbReference type="HAMAP-Rule" id="MF_00419"/>
    </source>
</evidence>
<feature type="active site" description="Nucleophile" evidence="14">
    <location>
        <position position="1157"/>
    </location>
</feature>
<dbReference type="InterPro" id="IPR036604">
    <property type="entry name" value="PurS-like_sf"/>
</dbReference>
<dbReference type="GO" id="GO:0005737">
    <property type="term" value="C:cytoplasm"/>
    <property type="evidence" value="ECO:0007669"/>
    <property type="project" value="UniProtKB-SubCell"/>
</dbReference>
<feature type="binding site" evidence="14">
    <location>
        <position position="903"/>
    </location>
    <ligand>
        <name>Mg(2+)</name>
        <dbReference type="ChEBI" id="CHEBI:18420"/>
    </ligand>
</feature>
<dbReference type="Gene3D" id="1.10.8.750">
    <property type="entry name" value="Phosphoribosylformylglycinamidine synthase, linker domain"/>
    <property type="match status" value="1"/>
</dbReference>
<dbReference type="InterPro" id="IPR010918">
    <property type="entry name" value="PurM-like_C_dom"/>
</dbReference>
<dbReference type="InterPro" id="IPR029062">
    <property type="entry name" value="Class_I_gatase-like"/>
</dbReference>
<dbReference type="Pfam" id="PF13507">
    <property type="entry name" value="GATase_5"/>
    <property type="match status" value="1"/>
</dbReference>
<dbReference type="InterPro" id="IPR036921">
    <property type="entry name" value="PurM-like_N_sf"/>
</dbReference>
<feature type="binding site" evidence="14">
    <location>
        <begin position="324"/>
        <end position="335"/>
    </location>
    <ligand>
        <name>ATP</name>
        <dbReference type="ChEBI" id="CHEBI:30616"/>
    </ligand>
</feature>
<keyword evidence="10 14" id="KW-0460">Magnesium</keyword>
<dbReference type="PROSITE" id="PS51273">
    <property type="entry name" value="GATASE_TYPE_1"/>
    <property type="match status" value="1"/>
</dbReference>
<feature type="active site" evidence="14">
    <location>
        <position position="1284"/>
    </location>
</feature>
<dbReference type="Pfam" id="PF02769">
    <property type="entry name" value="AIRS_C"/>
    <property type="match status" value="2"/>
</dbReference>
<dbReference type="InterPro" id="IPR010073">
    <property type="entry name" value="PurL_large"/>
</dbReference>
<evidence type="ECO:0000256" key="2">
    <source>
        <dbReference type="ARBA" id="ARBA00004920"/>
    </source>
</evidence>
<dbReference type="GO" id="GO:0046872">
    <property type="term" value="F:metal ion binding"/>
    <property type="evidence" value="ECO:0007669"/>
    <property type="project" value="UniProtKB-KW"/>
</dbReference>
<comment type="subunit">
    <text evidence="14">Monomer.</text>
</comment>
<name>A0A3M5E1J6_PSEAI</name>
<organism evidence="20 21">
    <name type="scientific">Pseudomonas aeruginosa</name>
    <dbReference type="NCBI Taxonomy" id="287"/>
    <lineage>
        <taxon>Bacteria</taxon>
        <taxon>Pseudomonadati</taxon>
        <taxon>Pseudomonadota</taxon>
        <taxon>Gammaproteobacteria</taxon>
        <taxon>Pseudomonadales</taxon>
        <taxon>Pseudomonadaceae</taxon>
        <taxon>Pseudomonas</taxon>
    </lineage>
</organism>
<evidence type="ECO:0000259" key="16">
    <source>
        <dbReference type="Pfam" id="PF02769"/>
    </source>
</evidence>
<dbReference type="Proteomes" id="UP000270834">
    <property type="component" value="Unassembled WGS sequence"/>
</dbReference>
<dbReference type="SUPFAM" id="SSF56042">
    <property type="entry name" value="PurM C-terminal domain-like"/>
    <property type="match status" value="2"/>
</dbReference>
<keyword evidence="9 14" id="KW-0067">ATP-binding</keyword>
<dbReference type="Gene3D" id="3.30.1330.10">
    <property type="entry name" value="PurM-like, N-terminal domain"/>
    <property type="match status" value="2"/>
</dbReference>
<dbReference type="FunFam" id="1.10.8.750:FF:000002">
    <property type="entry name" value="Phosphoribosylformylglycinamidine synthase"/>
    <property type="match status" value="1"/>
</dbReference>
<feature type="region of interest" description="Disordered" evidence="15">
    <location>
        <begin position="317"/>
        <end position="347"/>
    </location>
</feature>
<evidence type="ECO:0000256" key="15">
    <source>
        <dbReference type="SAM" id="MobiDB-lite"/>
    </source>
</evidence>
<dbReference type="CDD" id="cd02203">
    <property type="entry name" value="PurL_repeat1"/>
    <property type="match status" value="1"/>
</dbReference>
<keyword evidence="5 14" id="KW-0436">Ligase</keyword>
<comment type="pathway">
    <text evidence="2 14">Purine metabolism; IMP biosynthesis via de novo pathway; 5-amino-1-(5-phospho-D-ribosyl)imidazole from N(2)-formyl-N(1)-(5-phospho-D-ribosyl)glycinamide: step 1/2.</text>
</comment>
<dbReference type="Pfam" id="PF18076">
    <property type="entry name" value="FGAR-AT_N"/>
    <property type="match status" value="1"/>
</dbReference>
<comment type="catalytic activity">
    <reaction evidence="12 14">
        <text>N(2)-formyl-N(1)-(5-phospho-beta-D-ribosyl)glycinamide + L-glutamine + ATP + H2O = 2-formamido-N(1)-(5-O-phospho-beta-D-ribosyl)acetamidine + L-glutamate + ADP + phosphate + H(+)</text>
        <dbReference type="Rhea" id="RHEA:17129"/>
        <dbReference type="ChEBI" id="CHEBI:15377"/>
        <dbReference type="ChEBI" id="CHEBI:15378"/>
        <dbReference type="ChEBI" id="CHEBI:29985"/>
        <dbReference type="ChEBI" id="CHEBI:30616"/>
        <dbReference type="ChEBI" id="CHEBI:43474"/>
        <dbReference type="ChEBI" id="CHEBI:58359"/>
        <dbReference type="ChEBI" id="CHEBI:147286"/>
        <dbReference type="ChEBI" id="CHEBI:147287"/>
        <dbReference type="ChEBI" id="CHEBI:456216"/>
        <dbReference type="EC" id="6.3.5.3"/>
    </reaction>
</comment>